<evidence type="ECO:0000313" key="1">
    <source>
        <dbReference type="EMBL" id="KAG0473029.1"/>
    </source>
</evidence>
<proteinExistence type="predicted"/>
<comment type="caution">
    <text evidence="1">The sequence shown here is derived from an EMBL/GenBank/DDBJ whole genome shotgun (WGS) entry which is preliminary data.</text>
</comment>
<name>A0A835QI61_VANPL</name>
<dbReference type="EMBL" id="JADCNL010000007">
    <property type="protein sequence ID" value="KAG0473029.1"/>
    <property type="molecule type" value="Genomic_DNA"/>
</dbReference>
<dbReference type="Proteomes" id="UP000636800">
    <property type="component" value="Chromosome 7"/>
</dbReference>
<accession>A0A835QI61</accession>
<dbReference type="AlphaFoldDB" id="A0A835QI61"/>
<organism evidence="1 2">
    <name type="scientific">Vanilla planifolia</name>
    <name type="common">Vanilla</name>
    <dbReference type="NCBI Taxonomy" id="51239"/>
    <lineage>
        <taxon>Eukaryota</taxon>
        <taxon>Viridiplantae</taxon>
        <taxon>Streptophyta</taxon>
        <taxon>Embryophyta</taxon>
        <taxon>Tracheophyta</taxon>
        <taxon>Spermatophyta</taxon>
        <taxon>Magnoliopsida</taxon>
        <taxon>Liliopsida</taxon>
        <taxon>Asparagales</taxon>
        <taxon>Orchidaceae</taxon>
        <taxon>Vanilloideae</taxon>
        <taxon>Vanilleae</taxon>
        <taxon>Vanilla</taxon>
    </lineage>
</organism>
<protein>
    <submittedName>
        <fullName evidence="1">Uncharacterized protein</fullName>
    </submittedName>
</protein>
<evidence type="ECO:0000313" key="2">
    <source>
        <dbReference type="Proteomes" id="UP000636800"/>
    </source>
</evidence>
<gene>
    <name evidence="1" type="ORF">HPP92_014886</name>
</gene>
<dbReference type="OrthoDB" id="512636at2759"/>
<keyword evidence="2" id="KW-1185">Reference proteome</keyword>
<sequence length="107" mass="12233">MDWKGLCVFAQKRESDVRISFEMTTSQEECLQRLQSRIDITYDGSKPEHQINAIKAALSNKEYEIITECAISNISEIPRMVPSLGDAFGTPKENIEKMFRQSHCDGF</sequence>
<reference evidence="1 2" key="1">
    <citation type="journal article" date="2020" name="Nat. Food">
        <title>A phased Vanilla planifolia genome enables genetic improvement of flavour and production.</title>
        <authorList>
            <person name="Hasing T."/>
            <person name="Tang H."/>
            <person name="Brym M."/>
            <person name="Khazi F."/>
            <person name="Huang T."/>
            <person name="Chambers A.H."/>
        </authorList>
    </citation>
    <scope>NUCLEOTIDE SEQUENCE [LARGE SCALE GENOMIC DNA]</scope>
    <source>
        <tissue evidence="1">Leaf</tissue>
    </source>
</reference>